<dbReference type="InterPro" id="IPR050065">
    <property type="entry name" value="GlmU-like"/>
</dbReference>
<keyword evidence="1" id="KW-0808">Transferase</keyword>
<protein>
    <recommendedName>
        <fullName evidence="3">Mannose-1-phosphate guanyltransferase C-terminal domain-containing protein</fullName>
    </recommendedName>
</protein>
<gene>
    <name evidence="4" type="ORF">KGD84_06515</name>
</gene>
<dbReference type="SUPFAM" id="SSF51161">
    <property type="entry name" value="Trimeric LpxA-like enzymes"/>
    <property type="match status" value="1"/>
</dbReference>
<evidence type="ECO:0000256" key="1">
    <source>
        <dbReference type="ARBA" id="ARBA00022679"/>
    </source>
</evidence>
<proteinExistence type="predicted"/>
<organism evidence="4 5">
    <name type="scientific">Nocardiopsis changdeensis</name>
    <dbReference type="NCBI Taxonomy" id="2831969"/>
    <lineage>
        <taxon>Bacteria</taxon>
        <taxon>Bacillati</taxon>
        <taxon>Actinomycetota</taxon>
        <taxon>Actinomycetes</taxon>
        <taxon>Streptosporangiales</taxon>
        <taxon>Nocardiopsidaceae</taxon>
        <taxon>Nocardiopsis</taxon>
    </lineage>
</organism>
<dbReference type="Proteomes" id="UP000676079">
    <property type="component" value="Chromosome"/>
</dbReference>
<dbReference type="RefSeq" id="WP_220565234.1">
    <property type="nucleotide sequence ID" value="NZ_CP074133.1"/>
</dbReference>
<evidence type="ECO:0000259" key="3">
    <source>
        <dbReference type="Pfam" id="PF25087"/>
    </source>
</evidence>
<accession>A0ABX8BS91</accession>
<evidence type="ECO:0000313" key="4">
    <source>
        <dbReference type="EMBL" id="QUX23977.1"/>
    </source>
</evidence>
<name>A0ABX8BS91_9ACTN</name>
<dbReference type="Gene3D" id="2.160.10.10">
    <property type="entry name" value="Hexapeptide repeat proteins"/>
    <property type="match status" value="1"/>
</dbReference>
<reference evidence="4 5" key="1">
    <citation type="submission" date="2021-05" db="EMBL/GenBank/DDBJ databases">
        <title>Direct Submission.</title>
        <authorList>
            <person name="Li K."/>
            <person name="Gao J."/>
        </authorList>
    </citation>
    <scope>NUCLEOTIDE SEQUENCE [LARGE SCALE GENOMIC DNA]</scope>
    <source>
        <strain evidence="4 5">Mg02</strain>
    </source>
</reference>
<dbReference type="Pfam" id="PF25087">
    <property type="entry name" value="GMPPB_C"/>
    <property type="match status" value="1"/>
</dbReference>
<dbReference type="InterPro" id="IPR011004">
    <property type="entry name" value="Trimer_LpxA-like_sf"/>
</dbReference>
<evidence type="ECO:0000313" key="5">
    <source>
        <dbReference type="Proteomes" id="UP000676079"/>
    </source>
</evidence>
<dbReference type="InterPro" id="IPR056729">
    <property type="entry name" value="GMPPB_C"/>
</dbReference>
<dbReference type="PANTHER" id="PTHR43584:SF8">
    <property type="entry name" value="N-ACETYLMURAMATE ALPHA-1-PHOSPHATE URIDYLYLTRANSFERASE"/>
    <property type="match status" value="1"/>
</dbReference>
<dbReference type="PANTHER" id="PTHR43584">
    <property type="entry name" value="NUCLEOTIDYL TRANSFERASE"/>
    <property type="match status" value="1"/>
</dbReference>
<dbReference type="EMBL" id="CP074133">
    <property type="protein sequence ID" value="QUX23977.1"/>
    <property type="molecule type" value="Genomic_DNA"/>
</dbReference>
<keyword evidence="5" id="KW-1185">Reference proteome</keyword>
<keyword evidence="2" id="KW-0012">Acyltransferase</keyword>
<feature type="domain" description="Mannose-1-phosphate guanyltransferase C-terminal" evidence="3">
    <location>
        <begin position="63"/>
        <end position="174"/>
    </location>
</feature>
<sequence length="226" mass="23569">MAPQQDSGQFLDLSYYCDTAGVPLPFPLPTTVFEVKSALTDWLTTARRSLAGAIHPRAEVDGAVIVEPGATVDAGAVITGPALICRGAYIGRGLVRDHTVIGPGSRIGYACEITRSLILADTRAMHFVFIGDSIVGSQVNVGSSSVLANLRVDRPVVEPAVDELSITIAGTRVGTGQTKFGAVLGDRVQLPALTSVAPGTLIGPDVTIYPTDQLGGLYPSQARVRS</sequence>
<evidence type="ECO:0000256" key="2">
    <source>
        <dbReference type="ARBA" id="ARBA00023315"/>
    </source>
</evidence>